<dbReference type="PANTHER" id="PTHR41807:SF1">
    <property type="entry name" value="GLUTATHIONE TRANSFERASE 3"/>
    <property type="match status" value="1"/>
</dbReference>
<dbReference type="GO" id="GO:0016020">
    <property type="term" value="C:membrane"/>
    <property type="evidence" value="ECO:0007669"/>
    <property type="project" value="TreeGrafter"/>
</dbReference>
<feature type="transmembrane region" description="Helical" evidence="2">
    <location>
        <begin position="210"/>
        <end position="227"/>
    </location>
</feature>
<evidence type="ECO:0000256" key="2">
    <source>
        <dbReference type="SAM" id="Phobius"/>
    </source>
</evidence>
<dbReference type="Proteomes" id="UP000193685">
    <property type="component" value="Unassembled WGS sequence"/>
</dbReference>
<dbReference type="AlphaFoldDB" id="A0A1Y2FTU7"/>
<evidence type="ECO:0000313" key="4">
    <source>
        <dbReference type="EMBL" id="ORY86115.1"/>
    </source>
</evidence>
<dbReference type="SUPFAM" id="SSF68906">
    <property type="entry name" value="SAP domain"/>
    <property type="match status" value="1"/>
</dbReference>
<accession>A0A1Y2FTU7</accession>
<dbReference type="InterPro" id="IPR038872">
    <property type="entry name" value="Put_GTT3"/>
</dbReference>
<name>A0A1Y2FTU7_PROLT</name>
<dbReference type="Gene3D" id="1.10.720.30">
    <property type="entry name" value="SAP domain"/>
    <property type="match status" value="1"/>
</dbReference>
<evidence type="ECO:0000313" key="5">
    <source>
        <dbReference type="Proteomes" id="UP000193685"/>
    </source>
</evidence>
<comment type="caution">
    <text evidence="4">The sequence shown here is derived from an EMBL/GenBank/DDBJ whole genome shotgun (WGS) entry which is preliminary data.</text>
</comment>
<feature type="region of interest" description="Disordered" evidence="1">
    <location>
        <begin position="53"/>
        <end position="81"/>
    </location>
</feature>
<keyword evidence="2" id="KW-0472">Membrane</keyword>
<evidence type="ECO:0000256" key="1">
    <source>
        <dbReference type="SAM" id="MobiDB-lite"/>
    </source>
</evidence>
<keyword evidence="5" id="KW-1185">Reference proteome</keyword>
<dbReference type="GeneID" id="63787529"/>
<dbReference type="PANTHER" id="PTHR41807">
    <property type="entry name" value="GLUTATHIONE TRANSFERASE 3"/>
    <property type="match status" value="1"/>
</dbReference>
<dbReference type="EMBL" id="MCFI01000003">
    <property type="protein sequence ID" value="ORY86115.1"/>
    <property type="molecule type" value="Genomic_DNA"/>
</dbReference>
<feature type="transmembrane region" description="Helical" evidence="2">
    <location>
        <begin position="239"/>
        <end position="261"/>
    </location>
</feature>
<dbReference type="OMA" id="VAQWAND"/>
<keyword evidence="2" id="KW-1133">Transmembrane helix</keyword>
<dbReference type="InterPro" id="IPR003034">
    <property type="entry name" value="SAP_dom"/>
</dbReference>
<gene>
    <name evidence="4" type="ORF">BCR37DRAFT_390911</name>
</gene>
<dbReference type="RefSeq" id="XP_040727297.1">
    <property type="nucleotide sequence ID" value="XM_040870930.1"/>
</dbReference>
<sequence length="303" mass="33482">MSLKNFKKQELKDMLEKLNLDASGFKPELEDRLSNYLDSKKLALEDIPELAEHFDSPASPSTARKARKSIAHATEDSDSDFNSKSLLKTVEKSVSKRVNKLSQELHNATDEIEVSPAKVAQWANDTSSKVFNANNLPKNVSALPNNVRASLSRVSTVALGSIAIEGLRLAKALIPISWEVKLGGLGAISLPDVFVFLLGDKFWKPVLVWYAFQLIPFFLAILFNLRADSTPRRGRKPTQASYVADPVTFAVAKLLLVYLAYNTTWASYFGIKELALIQMTVGTETMIIGSSITLLFALYEAVL</sequence>
<dbReference type="STRING" id="56484.A0A1Y2FTU7"/>
<proteinExistence type="predicted"/>
<dbReference type="Pfam" id="PF02037">
    <property type="entry name" value="SAP"/>
    <property type="match status" value="1"/>
</dbReference>
<dbReference type="PROSITE" id="PS50800">
    <property type="entry name" value="SAP"/>
    <property type="match status" value="1"/>
</dbReference>
<organism evidence="4 5">
    <name type="scientific">Protomyces lactucae-debilis</name>
    <dbReference type="NCBI Taxonomy" id="2754530"/>
    <lineage>
        <taxon>Eukaryota</taxon>
        <taxon>Fungi</taxon>
        <taxon>Dikarya</taxon>
        <taxon>Ascomycota</taxon>
        <taxon>Taphrinomycotina</taxon>
        <taxon>Taphrinomycetes</taxon>
        <taxon>Taphrinales</taxon>
        <taxon>Protomycetaceae</taxon>
        <taxon>Protomyces</taxon>
    </lineage>
</organism>
<reference evidence="4 5" key="1">
    <citation type="submission" date="2016-07" db="EMBL/GenBank/DDBJ databases">
        <title>Pervasive Adenine N6-methylation of Active Genes in Fungi.</title>
        <authorList>
            <consortium name="DOE Joint Genome Institute"/>
            <person name="Mondo S.J."/>
            <person name="Dannebaum R.O."/>
            <person name="Kuo R.C."/>
            <person name="Labutti K."/>
            <person name="Haridas S."/>
            <person name="Kuo A."/>
            <person name="Salamov A."/>
            <person name="Ahrendt S.R."/>
            <person name="Lipzen A."/>
            <person name="Sullivan W."/>
            <person name="Andreopoulos W.B."/>
            <person name="Clum A."/>
            <person name="Lindquist E."/>
            <person name="Daum C."/>
            <person name="Ramamoorthy G.K."/>
            <person name="Gryganskyi A."/>
            <person name="Culley D."/>
            <person name="Magnuson J.K."/>
            <person name="James T.Y."/>
            <person name="O'Malley M.A."/>
            <person name="Stajich J.E."/>
            <person name="Spatafora J.W."/>
            <person name="Visel A."/>
            <person name="Grigoriev I.V."/>
        </authorList>
    </citation>
    <scope>NUCLEOTIDE SEQUENCE [LARGE SCALE GENOMIC DNA]</scope>
    <source>
        <strain evidence="4 5">12-1054</strain>
    </source>
</reference>
<feature type="transmembrane region" description="Helical" evidence="2">
    <location>
        <begin position="281"/>
        <end position="302"/>
    </location>
</feature>
<dbReference type="OrthoDB" id="4034134at2759"/>
<dbReference type="SMART" id="SM00513">
    <property type="entry name" value="SAP"/>
    <property type="match status" value="1"/>
</dbReference>
<protein>
    <recommendedName>
        <fullName evidence="3">SAP domain-containing protein</fullName>
    </recommendedName>
</protein>
<dbReference type="InterPro" id="IPR036361">
    <property type="entry name" value="SAP_dom_sf"/>
</dbReference>
<keyword evidence="2" id="KW-0812">Transmembrane</keyword>
<evidence type="ECO:0000259" key="3">
    <source>
        <dbReference type="PROSITE" id="PS50800"/>
    </source>
</evidence>
<feature type="domain" description="SAP" evidence="3">
    <location>
        <begin position="3"/>
        <end position="37"/>
    </location>
</feature>